<keyword evidence="10" id="KW-0249">Electron transport</keyword>
<proteinExistence type="inferred from homology"/>
<dbReference type="PaxDb" id="2903-EOD33417"/>
<name>A0A0D3KCD2_EMIH1</name>
<keyword evidence="11" id="KW-0560">Oxidoreductase</keyword>
<dbReference type="AlphaFoldDB" id="A0A0D3KCD2"/>
<evidence type="ECO:0000256" key="5">
    <source>
        <dbReference type="ARBA" id="ARBA00022448"/>
    </source>
</evidence>
<evidence type="ECO:0000256" key="3">
    <source>
        <dbReference type="ARBA" id="ARBA00008277"/>
    </source>
</evidence>
<comment type="subunit">
    <text evidence="4">May function both as a monomer and a homodimer.</text>
</comment>
<evidence type="ECO:0000256" key="13">
    <source>
        <dbReference type="ARBA" id="ARBA00023157"/>
    </source>
</evidence>
<reference evidence="17" key="1">
    <citation type="journal article" date="2013" name="Nature">
        <title>Pan genome of the phytoplankton Emiliania underpins its global distribution.</title>
        <authorList>
            <person name="Read B.A."/>
            <person name="Kegel J."/>
            <person name="Klute M.J."/>
            <person name="Kuo A."/>
            <person name="Lefebvre S.C."/>
            <person name="Maumus F."/>
            <person name="Mayer C."/>
            <person name="Miller J."/>
            <person name="Monier A."/>
            <person name="Salamov A."/>
            <person name="Young J."/>
            <person name="Aguilar M."/>
            <person name="Claverie J.M."/>
            <person name="Frickenhaus S."/>
            <person name="Gonzalez K."/>
            <person name="Herman E.K."/>
            <person name="Lin Y.C."/>
            <person name="Napier J."/>
            <person name="Ogata H."/>
            <person name="Sarno A.F."/>
            <person name="Shmutz J."/>
            <person name="Schroeder D."/>
            <person name="de Vargas C."/>
            <person name="Verret F."/>
            <person name="von Dassow P."/>
            <person name="Valentin K."/>
            <person name="Van de Peer Y."/>
            <person name="Wheeler G."/>
            <person name="Dacks J.B."/>
            <person name="Delwiche C.F."/>
            <person name="Dyhrman S.T."/>
            <person name="Glockner G."/>
            <person name="John U."/>
            <person name="Richards T."/>
            <person name="Worden A.Z."/>
            <person name="Zhang X."/>
            <person name="Grigoriev I.V."/>
            <person name="Allen A.E."/>
            <person name="Bidle K."/>
            <person name="Borodovsky M."/>
            <person name="Bowler C."/>
            <person name="Brownlee C."/>
            <person name="Cock J.M."/>
            <person name="Elias M."/>
            <person name="Gladyshev V.N."/>
            <person name="Groth M."/>
            <person name="Guda C."/>
            <person name="Hadaegh A."/>
            <person name="Iglesias-Rodriguez M.D."/>
            <person name="Jenkins J."/>
            <person name="Jones B.M."/>
            <person name="Lawson T."/>
            <person name="Leese F."/>
            <person name="Lindquist E."/>
            <person name="Lobanov A."/>
            <person name="Lomsadze A."/>
            <person name="Malik S.B."/>
            <person name="Marsh M.E."/>
            <person name="Mackinder L."/>
            <person name="Mock T."/>
            <person name="Mueller-Roeber B."/>
            <person name="Pagarete A."/>
            <person name="Parker M."/>
            <person name="Probert I."/>
            <person name="Quesneville H."/>
            <person name="Raines C."/>
            <person name="Rensing S.A."/>
            <person name="Riano-Pachon D.M."/>
            <person name="Richier S."/>
            <person name="Rokitta S."/>
            <person name="Shiraiwa Y."/>
            <person name="Soanes D.M."/>
            <person name="van der Giezen M."/>
            <person name="Wahlund T.M."/>
            <person name="Williams B."/>
            <person name="Wilson W."/>
            <person name="Wolfe G."/>
            <person name="Wurch L.L."/>
        </authorList>
    </citation>
    <scope>NUCLEOTIDE SEQUENCE</scope>
</reference>
<dbReference type="InterPro" id="IPR007266">
    <property type="entry name" value="Ero1"/>
</dbReference>
<evidence type="ECO:0000256" key="15">
    <source>
        <dbReference type="ARBA" id="ARBA00023284"/>
    </source>
</evidence>
<dbReference type="eggNOG" id="KOG2608">
    <property type="taxonomic scope" value="Eukaryota"/>
</dbReference>
<dbReference type="RefSeq" id="XP_005785846.1">
    <property type="nucleotide sequence ID" value="XM_005785789.1"/>
</dbReference>
<evidence type="ECO:0000256" key="9">
    <source>
        <dbReference type="ARBA" id="ARBA00022827"/>
    </source>
</evidence>
<dbReference type="Pfam" id="PF04137">
    <property type="entry name" value="ERO1"/>
    <property type="match status" value="1"/>
</dbReference>
<keyword evidence="9" id="KW-0274">FAD</keyword>
<comment type="subcellular location">
    <subcellularLocation>
        <location evidence="2">Endoplasmic reticulum membrane</location>
        <topology evidence="2">Peripheral membrane protein</topology>
        <orientation evidence="2">Lumenal side</orientation>
    </subcellularLocation>
</comment>
<keyword evidence="12" id="KW-0472">Membrane</keyword>
<dbReference type="STRING" id="2903.R1DEN9"/>
<evidence type="ECO:0000256" key="11">
    <source>
        <dbReference type="ARBA" id="ARBA00023002"/>
    </source>
</evidence>
<dbReference type="GO" id="GO:0016972">
    <property type="term" value="F:thiol oxidase activity"/>
    <property type="evidence" value="ECO:0007669"/>
    <property type="project" value="InterPro"/>
</dbReference>
<dbReference type="GO" id="GO:0071949">
    <property type="term" value="F:FAD binding"/>
    <property type="evidence" value="ECO:0007669"/>
    <property type="project" value="InterPro"/>
</dbReference>
<comment type="cofactor">
    <cofactor evidence="1">
        <name>FAD</name>
        <dbReference type="ChEBI" id="CHEBI:57692"/>
    </cofactor>
</comment>
<dbReference type="EnsemblProtists" id="EOD33417">
    <property type="protein sequence ID" value="EOD33417"/>
    <property type="gene ID" value="EMIHUDRAFT_441606"/>
</dbReference>
<evidence type="ECO:0008006" key="18">
    <source>
        <dbReference type="Google" id="ProtNLM"/>
    </source>
</evidence>
<keyword evidence="15" id="KW-0676">Redox-active center</keyword>
<dbReference type="HOGENOM" id="CLU_1024643_0_0_1"/>
<keyword evidence="13" id="KW-1015">Disulfide bond</keyword>
<evidence type="ECO:0000313" key="17">
    <source>
        <dbReference type="Proteomes" id="UP000013827"/>
    </source>
</evidence>
<dbReference type="PANTHER" id="PTHR12613:SF0">
    <property type="entry name" value="ERO1-LIKE PROTEIN"/>
    <property type="match status" value="1"/>
</dbReference>
<keyword evidence="14" id="KW-0325">Glycoprotein</keyword>
<evidence type="ECO:0000256" key="8">
    <source>
        <dbReference type="ARBA" id="ARBA00022824"/>
    </source>
</evidence>
<dbReference type="SUPFAM" id="SSF110019">
    <property type="entry name" value="ERO1-like"/>
    <property type="match status" value="1"/>
</dbReference>
<keyword evidence="17" id="KW-1185">Reference proteome</keyword>
<accession>A0A0D3KCD2</accession>
<evidence type="ECO:0000256" key="12">
    <source>
        <dbReference type="ARBA" id="ARBA00023136"/>
    </source>
</evidence>
<evidence type="ECO:0000256" key="7">
    <source>
        <dbReference type="ARBA" id="ARBA00022729"/>
    </source>
</evidence>
<dbReference type="GO" id="GO:0005789">
    <property type="term" value="C:endoplasmic reticulum membrane"/>
    <property type="evidence" value="ECO:0007669"/>
    <property type="project" value="UniProtKB-SubCell"/>
</dbReference>
<evidence type="ECO:0000313" key="16">
    <source>
        <dbReference type="EnsemblProtists" id="EOD33417"/>
    </source>
</evidence>
<protein>
    <recommendedName>
        <fullName evidence="18">Endoplasmic reticulum oxidoreductin 1</fullName>
    </recommendedName>
</protein>
<dbReference type="InterPro" id="IPR037192">
    <property type="entry name" value="ERO1-like_sf"/>
</dbReference>
<evidence type="ECO:0000256" key="2">
    <source>
        <dbReference type="ARBA" id="ARBA00004367"/>
    </source>
</evidence>
<dbReference type="GO" id="GO:0034975">
    <property type="term" value="P:protein folding in endoplasmic reticulum"/>
    <property type="evidence" value="ECO:0007669"/>
    <property type="project" value="InterPro"/>
</dbReference>
<evidence type="ECO:0000256" key="10">
    <source>
        <dbReference type="ARBA" id="ARBA00022982"/>
    </source>
</evidence>
<evidence type="ECO:0000256" key="6">
    <source>
        <dbReference type="ARBA" id="ARBA00022630"/>
    </source>
</evidence>
<keyword evidence="6" id="KW-0285">Flavoprotein</keyword>
<comment type="similarity">
    <text evidence="3">Belongs to the EROs family.</text>
</comment>
<reference evidence="16" key="2">
    <citation type="submission" date="2024-10" db="UniProtKB">
        <authorList>
            <consortium name="EnsemblProtists"/>
        </authorList>
    </citation>
    <scope>IDENTIFICATION</scope>
</reference>
<evidence type="ECO:0000256" key="14">
    <source>
        <dbReference type="ARBA" id="ARBA00023180"/>
    </source>
</evidence>
<dbReference type="KEGG" id="ehx:EMIHUDRAFT_441606"/>
<keyword evidence="8" id="KW-0256">Endoplasmic reticulum</keyword>
<sequence>MMERDANEYEFELDGWGRWDMPSDFTEYYDLHEHAERNTGYDGSRVWRFIHQKICFQLDLQEPENSWKRDFNRGVSGLHSAVSASIVGDLLRTGDEEEARLQYRRRLRDEPGAVPNLYFATMLTLCAIQRVAPRLGRCTYLGDVRQVWPPMEQILNSPALAEPSLSRAAALLREHADSEEAAPWKIRLRTRDLLGVMNCVQCNLCRLHGKVTVAGFAAALQVLLGYRGRGDHCDKEADPYSLNRVEVAALVVTGGKLVAACHTVETLQALEA</sequence>
<organism evidence="16 17">
    <name type="scientific">Emiliania huxleyi (strain CCMP1516)</name>
    <dbReference type="NCBI Taxonomy" id="280463"/>
    <lineage>
        <taxon>Eukaryota</taxon>
        <taxon>Haptista</taxon>
        <taxon>Haptophyta</taxon>
        <taxon>Prymnesiophyceae</taxon>
        <taxon>Isochrysidales</taxon>
        <taxon>Noelaerhabdaceae</taxon>
        <taxon>Emiliania</taxon>
    </lineage>
</organism>
<evidence type="ECO:0000256" key="1">
    <source>
        <dbReference type="ARBA" id="ARBA00001974"/>
    </source>
</evidence>
<dbReference type="GO" id="GO:0015035">
    <property type="term" value="F:protein-disulfide reductase activity"/>
    <property type="evidence" value="ECO:0007669"/>
    <property type="project" value="InterPro"/>
</dbReference>
<keyword evidence="5" id="KW-0813">Transport</keyword>
<dbReference type="GeneID" id="17278687"/>
<dbReference type="Proteomes" id="UP000013827">
    <property type="component" value="Unassembled WGS sequence"/>
</dbReference>
<dbReference type="PANTHER" id="PTHR12613">
    <property type="entry name" value="ERO1-RELATED"/>
    <property type="match status" value="1"/>
</dbReference>
<keyword evidence="7" id="KW-0732">Signal</keyword>
<evidence type="ECO:0000256" key="4">
    <source>
        <dbReference type="ARBA" id="ARBA00011802"/>
    </source>
</evidence>